<gene>
    <name evidence="3" type="ORF">SAMN05421761_10612</name>
</gene>
<proteinExistence type="predicted"/>
<dbReference type="PANTHER" id="PTHR43685">
    <property type="entry name" value="GLYCOSYLTRANSFERASE"/>
    <property type="match status" value="1"/>
</dbReference>
<evidence type="ECO:0000313" key="4">
    <source>
        <dbReference type="Proteomes" id="UP000186026"/>
    </source>
</evidence>
<evidence type="ECO:0000259" key="2">
    <source>
        <dbReference type="Pfam" id="PF00535"/>
    </source>
</evidence>
<dbReference type="GO" id="GO:0016740">
    <property type="term" value="F:transferase activity"/>
    <property type="evidence" value="ECO:0007669"/>
    <property type="project" value="UniProtKB-KW"/>
</dbReference>
<dbReference type="Pfam" id="PF00535">
    <property type="entry name" value="Glycos_transf_2"/>
    <property type="match status" value="1"/>
</dbReference>
<feature type="transmembrane region" description="Helical" evidence="1">
    <location>
        <begin position="279"/>
        <end position="298"/>
    </location>
</feature>
<dbReference type="RefSeq" id="WP_076500484.1">
    <property type="nucleotide sequence ID" value="NZ_FTOP01000006.1"/>
</dbReference>
<accession>A0A1N7ME16</accession>
<evidence type="ECO:0000256" key="1">
    <source>
        <dbReference type="SAM" id="Phobius"/>
    </source>
</evidence>
<keyword evidence="3" id="KW-0808">Transferase</keyword>
<evidence type="ECO:0000313" key="3">
    <source>
        <dbReference type="EMBL" id="SIS84415.1"/>
    </source>
</evidence>
<keyword evidence="4" id="KW-1185">Reference proteome</keyword>
<keyword evidence="1" id="KW-0812">Transmembrane</keyword>
<dbReference type="EMBL" id="FTOP01000006">
    <property type="protein sequence ID" value="SIS84415.1"/>
    <property type="molecule type" value="Genomic_DNA"/>
</dbReference>
<dbReference type="AlphaFoldDB" id="A0A1N7ME16"/>
<dbReference type="PANTHER" id="PTHR43685:SF2">
    <property type="entry name" value="GLYCOSYLTRANSFERASE 2-LIKE DOMAIN-CONTAINING PROTEIN"/>
    <property type="match status" value="1"/>
</dbReference>
<dbReference type="Proteomes" id="UP000186026">
    <property type="component" value="Unassembled WGS sequence"/>
</dbReference>
<dbReference type="Gene3D" id="3.90.550.10">
    <property type="entry name" value="Spore Coat Polysaccharide Biosynthesis Protein SpsA, Chain A"/>
    <property type="match status" value="1"/>
</dbReference>
<organism evidence="3 4">
    <name type="scientific">Belliella pelovolcani</name>
    <dbReference type="NCBI Taxonomy" id="529505"/>
    <lineage>
        <taxon>Bacteria</taxon>
        <taxon>Pseudomonadati</taxon>
        <taxon>Bacteroidota</taxon>
        <taxon>Cytophagia</taxon>
        <taxon>Cytophagales</taxon>
        <taxon>Cyclobacteriaceae</taxon>
        <taxon>Belliella</taxon>
    </lineage>
</organism>
<reference evidence="4" key="1">
    <citation type="submission" date="2017-01" db="EMBL/GenBank/DDBJ databases">
        <authorList>
            <person name="Varghese N."/>
            <person name="Submissions S."/>
        </authorList>
    </citation>
    <scope>NUCLEOTIDE SEQUENCE [LARGE SCALE GENOMIC DNA]</scope>
    <source>
        <strain evidence="4">DSM 46698</strain>
    </source>
</reference>
<dbReference type="STRING" id="529505.SAMN05421761_10612"/>
<dbReference type="OrthoDB" id="6307329at2"/>
<feature type="domain" description="Glycosyltransferase 2-like" evidence="2">
    <location>
        <begin position="5"/>
        <end position="131"/>
    </location>
</feature>
<keyword evidence="1" id="KW-1133">Transmembrane helix</keyword>
<dbReference type="SUPFAM" id="SSF53448">
    <property type="entry name" value="Nucleotide-diphospho-sugar transferases"/>
    <property type="match status" value="1"/>
</dbReference>
<dbReference type="CDD" id="cd00761">
    <property type="entry name" value="Glyco_tranf_GTA_type"/>
    <property type="match status" value="1"/>
</dbReference>
<dbReference type="InterPro" id="IPR029044">
    <property type="entry name" value="Nucleotide-diphossugar_trans"/>
</dbReference>
<keyword evidence="1" id="KW-0472">Membrane</keyword>
<name>A0A1N7ME16_9BACT</name>
<dbReference type="InterPro" id="IPR050834">
    <property type="entry name" value="Glycosyltransf_2"/>
</dbReference>
<protein>
    <submittedName>
        <fullName evidence="3">Glycosyltransferase, GT2 family</fullName>
    </submittedName>
</protein>
<dbReference type="InterPro" id="IPR001173">
    <property type="entry name" value="Glyco_trans_2-like"/>
</dbReference>
<sequence length="304" mass="34636">MYKISVIIPTHNRPKLLKRAIQSVIEQKYNAFEILIVDDVNCQETENLIKGFSQSNLFYINNACGSGASSSRNLGVEFSKGDYISFLDDDDEWLPDKLSEQVKEIDKSGADVIFSKILIKYENKDLSYITNTSIVKDPLKQILIENYLGATISAVIKKQAFLNIGGFDINFPAREEYDLWIRLISGGFKISVVSKALCISYRSLQKRSRISANIVNYETAIKLLNSKHKELVLNNLSDSEIRLRKSKQFEFLSAQGISIGLRYSPFKYYFKSFMISFKIKPLVLAFIAAISPYLLIFLRAKTSR</sequence>